<dbReference type="Proteomes" id="UP000265520">
    <property type="component" value="Unassembled WGS sequence"/>
</dbReference>
<dbReference type="AlphaFoldDB" id="A0A392VP05"/>
<comment type="caution">
    <text evidence="1">The sequence shown here is derived from an EMBL/GenBank/DDBJ whole genome shotgun (WGS) entry which is preliminary data.</text>
</comment>
<proteinExistence type="predicted"/>
<protein>
    <submittedName>
        <fullName evidence="1">Uncharacterized protein</fullName>
    </submittedName>
</protein>
<keyword evidence="2" id="KW-1185">Reference proteome</keyword>
<sequence>MRLFLCIQNSSPPVEAKGLKGVDSRACAVSFPTNGVNVPIRPQVHISER</sequence>
<evidence type="ECO:0000313" key="1">
    <source>
        <dbReference type="EMBL" id="MCI90086.1"/>
    </source>
</evidence>
<reference evidence="1 2" key="1">
    <citation type="journal article" date="2018" name="Front. Plant Sci.">
        <title>Red Clover (Trifolium pratense) and Zigzag Clover (T. medium) - A Picture of Genomic Similarities and Differences.</title>
        <authorList>
            <person name="Dluhosova J."/>
            <person name="Istvanek J."/>
            <person name="Nedelnik J."/>
            <person name="Repkova J."/>
        </authorList>
    </citation>
    <scope>NUCLEOTIDE SEQUENCE [LARGE SCALE GENOMIC DNA]</scope>
    <source>
        <strain evidence="2">cv. 10/8</strain>
        <tissue evidence="1">Leaf</tissue>
    </source>
</reference>
<name>A0A392VP05_9FABA</name>
<organism evidence="1 2">
    <name type="scientific">Trifolium medium</name>
    <dbReference type="NCBI Taxonomy" id="97028"/>
    <lineage>
        <taxon>Eukaryota</taxon>
        <taxon>Viridiplantae</taxon>
        <taxon>Streptophyta</taxon>
        <taxon>Embryophyta</taxon>
        <taxon>Tracheophyta</taxon>
        <taxon>Spermatophyta</taxon>
        <taxon>Magnoliopsida</taxon>
        <taxon>eudicotyledons</taxon>
        <taxon>Gunneridae</taxon>
        <taxon>Pentapetalae</taxon>
        <taxon>rosids</taxon>
        <taxon>fabids</taxon>
        <taxon>Fabales</taxon>
        <taxon>Fabaceae</taxon>
        <taxon>Papilionoideae</taxon>
        <taxon>50 kb inversion clade</taxon>
        <taxon>NPAAA clade</taxon>
        <taxon>Hologalegina</taxon>
        <taxon>IRL clade</taxon>
        <taxon>Trifolieae</taxon>
        <taxon>Trifolium</taxon>
    </lineage>
</organism>
<dbReference type="EMBL" id="LXQA011234734">
    <property type="protein sequence ID" value="MCI90086.1"/>
    <property type="molecule type" value="Genomic_DNA"/>
</dbReference>
<feature type="non-terminal residue" evidence="1">
    <location>
        <position position="49"/>
    </location>
</feature>
<evidence type="ECO:0000313" key="2">
    <source>
        <dbReference type="Proteomes" id="UP000265520"/>
    </source>
</evidence>
<accession>A0A392VP05</accession>